<protein>
    <submittedName>
        <fullName evidence="1">Uncharacterized protein</fullName>
    </submittedName>
</protein>
<reference evidence="1 2" key="1">
    <citation type="journal article" date="2022" name="Allergy">
        <title>Genome assembly and annotation of Periplaneta americana reveal a comprehensive cockroach allergen profile.</title>
        <authorList>
            <person name="Wang L."/>
            <person name="Xiong Q."/>
            <person name="Saelim N."/>
            <person name="Wang L."/>
            <person name="Nong W."/>
            <person name="Wan A.T."/>
            <person name="Shi M."/>
            <person name="Liu X."/>
            <person name="Cao Q."/>
            <person name="Hui J.H.L."/>
            <person name="Sookrung N."/>
            <person name="Leung T.F."/>
            <person name="Tungtrongchitr A."/>
            <person name="Tsui S.K.W."/>
        </authorList>
    </citation>
    <scope>NUCLEOTIDE SEQUENCE [LARGE SCALE GENOMIC DNA]</scope>
    <source>
        <strain evidence="1">PWHHKU_190912</strain>
    </source>
</reference>
<keyword evidence="2" id="KW-1185">Reference proteome</keyword>
<evidence type="ECO:0000313" key="2">
    <source>
        <dbReference type="Proteomes" id="UP001148838"/>
    </source>
</evidence>
<proteinExistence type="predicted"/>
<organism evidence="1 2">
    <name type="scientific">Periplaneta americana</name>
    <name type="common">American cockroach</name>
    <name type="synonym">Blatta americana</name>
    <dbReference type="NCBI Taxonomy" id="6978"/>
    <lineage>
        <taxon>Eukaryota</taxon>
        <taxon>Metazoa</taxon>
        <taxon>Ecdysozoa</taxon>
        <taxon>Arthropoda</taxon>
        <taxon>Hexapoda</taxon>
        <taxon>Insecta</taxon>
        <taxon>Pterygota</taxon>
        <taxon>Neoptera</taxon>
        <taxon>Polyneoptera</taxon>
        <taxon>Dictyoptera</taxon>
        <taxon>Blattodea</taxon>
        <taxon>Blattoidea</taxon>
        <taxon>Blattidae</taxon>
        <taxon>Blattinae</taxon>
        <taxon>Periplaneta</taxon>
    </lineage>
</organism>
<dbReference type="EMBL" id="JAJSOF020000029">
    <property type="protein sequence ID" value="KAJ4432708.1"/>
    <property type="molecule type" value="Genomic_DNA"/>
</dbReference>
<gene>
    <name evidence="1" type="ORF">ANN_21345</name>
</gene>
<comment type="caution">
    <text evidence="1">The sequence shown here is derived from an EMBL/GenBank/DDBJ whole genome shotgun (WGS) entry which is preliminary data.</text>
</comment>
<name>A0ABQ8SFD4_PERAM</name>
<sequence>MPSTWPGIEPATLGIEGQRYTNSPTRSTVYFPFHARLNASSKPDATKTPICHCLRLYLHNYCRDLNVIEWMTSRYNRIQRNDTFIMTNFIHLKALDETGRERKLPTAVKNYYSFGSGILFTEMVALKITEEKARHLDFSSMMSNIEHNVKRSFLSFNSTVTEYPYRKYNIR</sequence>
<accession>A0ABQ8SFD4</accession>
<dbReference type="Proteomes" id="UP001148838">
    <property type="component" value="Unassembled WGS sequence"/>
</dbReference>
<evidence type="ECO:0000313" key="1">
    <source>
        <dbReference type="EMBL" id="KAJ4432708.1"/>
    </source>
</evidence>